<dbReference type="CDD" id="cd05398">
    <property type="entry name" value="NT_ClassII-CCAase"/>
    <property type="match status" value="1"/>
</dbReference>
<dbReference type="InterPro" id="IPR050124">
    <property type="entry name" value="tRNA_CCA-adding_enzyme"/>
</dbReference>
<dbReference type="SUPFAM" id="SSF81301">
    <property type="entry name" value="Nucleotidyltransferase"/>
    <property type="match status" value="1"/>
</dbReference>
<evidence type="ECO:0000313" key="15">
    <source>
        <dbReference type="Proteomes" id="UP001172778"/>
    </source>
</evidence>
<keyword evidence="14" id="KW-0378">Hydrolase</keyword>
<dbReference type="HAMAP" id="MF_01262">
    <property type="entry name" value="CCA_bact_type2"/>
    <property type="match status" value="1"/>
</dbReference>
<reference evidence="14" key="1">
    <citation type="submission" date="2023-03" db="EMBL/GenBank/DDBJ databases">
        <title>Chitinimonas shenzhenensis gen. nov., sp. nov., a novel member of family Burkholderiaceae isolated from activated sludge collected in Shen Zhen, China.</title>
        <authorList>
            <person name="Wang X."/>
        </authorList>
    </citation>
    <scope>NUCLEOTIDE SEQUENCE</scope>
    <source>
        <strain evidence="14">DQS-5</strain>
    </source>
</reference>
<comment type="cofactor">
    <cofactor evidence="1 11">
        <name>Mg(2+)</name>
        <dbReference type="ChEBI" id="CHEBI:18420"/>
    </cofactor>
</comment>
<feature type="binding site" evidence="11">
    <location>
        <position position="91"/>
    </location>
    <ligand>
        <name>ATP</name>
        <dbReference type="ChEBI" id="CHEBI:30616"/>
    </ligand>
</feature>
<keyword evidence="9 11" id="KW-0460">Magnesium</keyword>
<evidence type="ECO:0000313" key="14">
    <source>
        <dbReference type="EMBL" id="MDK2126303.1"/>
    </source>
</evidence>
<dbReference type="SUPFAM" id="SSF81891">
    <property type="entry name" value="Poly A polymerase C-terminal region-like"/>
    <property type="match status" value="1"/>
</dbReference>
<dbReference type="PANTHER" id="PTHR47545:SF1">
    <property type="entry name" value="MULTIFUNCTIONAL CCA PROTEIN"/>
    <property type="match status" value="1"/>
</dbReference>
<evidence type="ECO:0000256" key="11">
    <source>
        <dbReference type="HAMAP-Rule" id="MF_01262"/>
    </source>
</evidence>
<feature type="binding site" evidence="11">
    <location>
        <position position="21"/>
    </location>
    <ligand>
        <name>Mg(2+)</name>
        <dbReference type="ChEBI" id="CHEBI:18420"/>
    </ligand>
</feature>
<evidence type="ECO:0000256" key="8">
    <source>
        <dbReference type="ARBA" id="ARBA00022840"/>
    </source>
</evidence>
<keyword evidence="2 11" id="KW-0808">Transferase</keyword>
<keyword evidence="4 11" id="KW-0548">Nucleotidyltransferase</keyword>
<dbReference type="GO" id="GO:0016787">
    <property type="term" value="F:hydrolase activity"/>
    <property type="evidence" value="ECO:0007669"/>
    <property type="project" value="UniProtKB-KW"/>
</dbReference>
<keyword evidence="8 11" id="KW-0067">ATP-binding</keyword>
<dbReference type="GO" id="GO:0004810">
    <property type="term" value="F:CCA tRNA nucleotidyltransferase activity"/>
    <property type="evidence" value="ECO:0007669"/>
    <property type="project" value="UniProtKB-EC"/>
</dbReference>
<dbReference type="InterPro" id="IPR012006">
    <property type="entry name" value="CCA_bact"/>
</dbReference>
<evidence type="ECO:0000256" key="2">
    <source>
        <dbReference type="ARBA" id="ARBA00022679"/>
    </source>
</evidence>
<dbReference type="Gene3D" id="1.10.3090.10">
    <property type="entry name" value="cca-adding enzyme, domain 2"/>
    <property type="match status" value="1"/>
</dbReference>
<evidence type="ECO:0000256" key="5">
    <source>
        <dbReference type="ARBA" id="ARBA00022723"/>
    </source>
</evidence>
<evidence type="ECO:0000256" key="10">
    <source>
        <dbReference type="ARBA" id="ARBA00022884"/>
    </source>
</evidence>
<evidence type="ECO:0000256" key="6">
    <source>
        <dbReference type="ARBA" id="ARBA00022741"/>
    </source>
</evidence>
<keyword evidence="6 11" id="KW-0547">Nucleotide-binding</keyword>
<sequence length="395" mass="43210">MKTYCVGGAVRDRLLGLAVKDRDYVVVGATPEQMAALGYKPVGKDFPVFLHPHTRDEYALARTERKSGHGYKGFTVYAAPDVTLEQDLARRDLTINAMAEDEAGNLIDPYQGQNDLKAGLLRHVSDAFVEDPVRILRAARFAARYRFTIAAETMALMQQMVQAGEVDHLVAERVWQEFAKGLMEQMPSIMIRTLRDCGALARVLPEIEALFSHQSEGEMLGEHTLRALDYAASEDWDLPTRFAVLCHDLAHTASPEQGSDTLIQQLCDRIKAPAEMRELASLACNEGRQIDAALSLSSEALLDLLLRGDAFRRPERFIQLMDSCVAAARGRSGQARSDYPQALLLSACMSAGKRVDGGAIARATINSADIPQAIRAARLQAVITAQQGILGSASV</sequence>
<evidence type="ECO:0000259" key="13">
    <source>
        <dbReference type="Pfam" id="PF12627"/>
    </source>
</evidence>
<comment type="similarity">
    <text evidence="11">Belongs to the tRNA nucleotidyltransferase/poly(A) polymerase family. Bacterial CCA-adding enzyme type 2 subfamily.</text>
</comment>
<dbReference type="EC" id="2.7.7.72" evidence="11"/>
<proteinExistence type="inferred from homology"/>
<comment type="catalytic activity">
    <reaction evidence="11">
        <text>a tRNA with a 3' CCA end + 2 CTP + ATP = a tRNA with a 3' CCACCA end + 3 diphosphate</text>
        <dbReference type="Rhea" id="RHEA:76235"/>
        <dbReference type="Rhea" id="RHEA-COMP:10468"/>
        <dbReference type="Rhea" id="RHEA-COMP:18655"/>
        <dbReference type="ChEBI" id="CHEBI:30616"/>
        <dbReference type="ChEBI" id="CHEBI:33019"/>
        <dbReference type="ChEBI" id="CHEBI:37563"/>
        <dbReference type="ChEBI" id="CHEBI:83071"/>
        <dbReference type="ChEBI" id="CHEBI:195187"/>
    </reaction>
</comment>
<dbReference type="Pfam" id="PF12627">
    <property type="entry name" value="PolyA_pol_RNAbd"/>
    <property type="match status" value="1"/>
</dbReference>
<accession>A0ABT7E1W9</accession>
<dbReference type="Gene3D" id="3.30.460.10">
    <property type="entry name" value="Beta Polymerase, domain 2"/>
    <property type="match status" value="1"/>
</dbReference>
<comment type="miscellaneous">
    <text evidence="11">A single active site specifically recognizes both ATP and CTP and is responsible for their addition.</text>
</comment>
<dbReference type="RefSeq" id="WP_284102622.1">
    <property type="nucleotide sequence ID" value="NZ_JARRAF010000035.1"/>
</dbReference>
<dbReference type="Proteomes" id="UP001172778">
    <property type="component" value="Unassembled WGS sequence"/>
</dbReference>
<evidence type="ECO:0000256" key="9">
    <source>
        <dbReference type="ARBA" id="ARBA00022842"/>
    </source>
</evidence>
<comment type="catalytic activity">
    <reaction evidence="11">
        <text>a tRNA precursor + 2 CTP + ATP = a tRNA with a 3' CCA end + 3 diphosphate</text>
        <dbReference type="Rhea" id="RHEA:14433"/>
        <dbReference type="Rhea" id="RHEA-COMP:10465"/>
        <dbReference type="Rhea" id="RHEA-COMP:10468"/>
        <dbReference type="ChEBI" id="CHEBI:30616"/>
        <dbReference type="ChEBI" id="CHEBI:33019"/>
        <dbReference type="ChEBI" id="CHEBI:37563"/>
        <dbReference type="ChEBI" id="CHEBI:74896"/>
        <dbReference type="ChEBI" id="CHEBI:83071"/>
        <dbReference type="EC" id="2.7.7.72"/>
    </reaction>
</comment>
<dbReference type="Pfam" id="PF01743">
    <property type="entry name" value="PolyA_pol"/>
    <property type="match status" value="1"/>
</dbReference>
<feature type="binding site" evidence="11">
    <location>
        <position position="140"/>
    </location>
    <ligand>
        <name>CTP</name>
        <dbReference type="ChEBI" id="CHEBI:37563"/>
    </ligand>
</feature>
<comment type="function">
    <text evidence="11">Catalyzes the addition and repair of the essential 3'-terminal CCA sequence in tRNAs without using a nucleic acid template. Adds these three nucleotides in the order of C, C, and A to the tRNA nucleotide-73, using CTP and ATP as substrates and producing inorganic pyrophosphate. tRNA 3'-terminal CCA addition is required both for tRNA processing and repair. Also involved in tRNA surveillance by mediating tandem CCA addition to generate a CCACCA at the 3' terminus of unstable tRNAs. While stable tRNAs receive only 3'-terminal CCA, unstable tRNAs are marked with CCACCA and rapidly degraded.</text>
</comment>
<keyword evidence="5 11" id="KW-0479">Metal-binding</keyword>
<keyword evidence="3 11" id="KW-0819">tRNA processing</keyword>
<dbReference type="PANTHER" id="PTHR47545">
    <property type="entry name" value="MULTIFUNCTIONAL CCA PROTEIN"/>
    <property type="match status" value="1"/>
</dbReference>
<evidence type="ECO:0000256" key="1">
    <source>
        <dbReference type="ARBA" id="ARBA00001946"/>
    </source>
</evidence>
<dbReference type="NCBIfam" id="NF008137">
    <property type="entry name" value="PRK10885.1"/>
    <property type="match status" value="1"/>
</dbReference>
<evidence type="ECO:0000256" key="7">
    <source>
        <dbReference type="ARBA" id="ARBA00022800"/>
    </source>
</evidence>
<feature type="binding site" evidence="11">
    <location>
        <position position="140"/>
    </location>
    <ligand>
        <name>ATP</name>
        <dbReference type="ChEBI" id="CHEBI:30616"/>
    </ligand>
</feature>
<dbReference type="PIRSF" id="PIRSF000813">
    <property type="entry name" value="CCA_bact"/>
    <property type="match status" value="1"/>
</dbReference>
<feature type="binding site" evidence="11">
    <location>
        <position position="137"/>
    </location>
    <ligand>
        <name>CTP</name>
        <dbReference type="ChEBI" id="CHEBI:37563"/>
    </ligand>
</feature>
<dbReference type="InterPro" id="IPR043519">
    <property type="entry name" value="NT_sf"/>
</dbReference>
<feature type="binding site" evidence="11">
    <location>
        <position position="23"/>
    </location>
    <ligand>
        <name>Mg(2+)</name>
        <dbReference type="ChEBI" id="CHEBI:18420"/>
    </ligand>
</feature>
<feature type="binding site" evidence="11">
    <location>
        <position position="8"/>
    </location>
    <ligand>
        <name>CTP</name>
        <dbReference type="ChEBI" id="CHEBI:37563"/>
    </ligand>
</feature>
<keyword evidence="7 11" id="KW-0692">RNA repair</keyword>
<dbReference type="InterPro" id="IPR032828">
    <property type="entry name" value="PolyA_RNA-bd"/>
</dbReference>
<keyword evidence="15" id="KW-1185">Reference proteome</keyword>
<comment type="caution">
    <text evidence="14">The sequence shown here is derived from an EMBL/GenBank/DDBJ whole genome shotgun (WGS) entry which is preliminary data.</text>
</comment>
<feature type="binding site" evidence="11">
    <location>
        <position position="137"/>
    </location>
    <ligand>
        <name>ATP</name>
        <dbReference type="ChEBI" id="CHEBI:30616"/>
    </ligand>
</feature>
<gene>
    <name evidence="11" type="primary">cca</name>
    <name evidence="14" type="ORF">PZA18_19850</name>
</gene>
<organism evidence="14 15">
    <name type="scientific">Parachitinimonas caeni</name>
    <dbReference type="NCBI Taxonomy" id="3031301"/>
    <lineage>
        <taxon>Bacteria</taxon>
        <taxon>Pseudomonadati</taxon>
        <taxon>Pseudomonadota</taxon>
        <taxon>Betaproteobacteria</taxon>
        <taxon>Neisseriales</taxon>
        <taxon>Chitinibacteraceae</taxon>
        <taxon>Parachitinimonas</taxon>
    </lineage>
</organism>
<protein>
    <recommendedName>
        <fullName evidence="11">CCA-adding enzyme</fullName>
        <ecNumber evidence="11">2.7.7.72</ecNumber>
    </recommendedName>
    <alternativeName>
        <fullName evidence="11">CCA tRNA nucleotidyltransferase</fullName>
    </alternativeName>
    <alternativeName>
        <fullName evidence="11">tRNA CCA-pyrophosphorylase</fullName>
    </alternativeName>
    <alternativeName>
        <fullName evidence="11">tRNA adenylyl-/cytidylyl- transferase</fullName>
    </alternativeName>
    <alternativeName>
        <fullName evidence="11">tRNA nucleotidyltransferase</fullName>
    </alternativeName>
    <alternativeName>
        <fullName evidence="11">tRNA-NT</fullName>
    </alternativeName>
</protein>
<keyword evidence="10 11" id="KW-0694">RNA-binding</keyword>
<evidence type="ECO:0000256" key="3">
    <source>
        <dbReference type="ARBA" id="ARBA00022694"/>
    </source>
</evidence>
<feature type="binding site" evidence="11">
    <location>
        <position position="91"/>
    </location>
    <ligand>
        <name>CTP</name>
        <dbReference type="ChEBI" id="CHEBI:37563"/>
    </ligand>
</feature>
<feature type="binding site" evidence="11">
    <location>
        <position position="11"/>
    </location>
    <ligand>
        <name>ATP</name>
        <dbReference type="ChEBI" id="CHEBI:30616"/>
    </ligand>
</feature>
<feature type="domain" description="tRNA nucleotidyltransferase/poly(A) polymerase RNA and SrmB- binding" evidence="13">
    <location>
        <begin position="147"/>
        <end position="209"/>
    </location>
</feature>
<evidence type="ECO:0000256" key="4">
    <source>
        <dbReference type="ARBA" id="ARBA00022695"/>
    </source>
</evidence>
<dbReference type="EMBL" id="JARRAF010000035">
    <property type="protein sequence ID" value="MDK2126303.1"/>
    <property type="molecule type" value="Genomic_DNA"/>
</dbReference>
<feature type="binding site" evidence="11">
    <location>
        <position position="8"/>
    </location>
    <ligand>
        <name>ATP</name>
        <dbReference type="ChEBI" id="CHEBI:30616"/>
    </ligand>
</feature>
<feature type="domain" description="Poly A polymerase head" evidence="12">
    <location>
        <begin position="4"/>
        <end position="122"/>
    </location>
</feature>
<feature type="binding site" evidence="11">
    <location>
        <position position="11"/>
    </location>
    <ligand>
        <name>CTP</name>
        <dbReference type="ChEBI" id="CHEBI:37563"/>
    </ligand>
</feature>
<name>A0ABT7E1W9_9NEIS</name>
<dbReference type="InterPro" id="IPR002646">
    <property type="entry name" value="PolA_pol_head_dom"/>
</dbReference>
<evidence type="ECO:0000259" key="12">
    <source>
        <dbReference type="Pfam" id="PF01743"/>
    </source>
</evidence>